<dbReference type="PANTHER" id="PTHR14454:SF11">
    <property type="entry name" value="SERRANO, ISOFORM F"/>
    <property type="match status" value="1"/>
</dbReference>
<evidence type="ECO:0000313" key="5">
    <source>
        <dbReference type="Proteomes" id="UP001642540"/>
    </source>
</evidence>
<comment type="caution">
    <text evidence="4">The sequence shown here is derived from an EMBL/GenBank/DDBJ whole genome shotgun (WGS) entry which is preliminary data.</text>
</comment>
<feature type="compositionally biased region" description="Polar residues" evidence="2">
    <location>
        <begin position="982"/>
        <end position="994"/>
    </location>
</feature>
<feature type="compositionally biased region" description="Low complexity" evidence="2">
    <location>
        <begin position="531"/>
        <end position="548"/>
    </location>
</feature>
<proteinExistence type="predicted"/>
<feature type="domain" description="CABIT" evidence="3">
    <location>
        <begin position="176"/>
        <end position="323"/>
    </location>
</feature>
<dbReference type="Proteomes" id="UP001642540">
    <property type="component" value="Unassembled WGS sequence"/>
</dbReference>
<feature type="compositionally biased region" description="Low complexity" evidence="2">
    <location>
        <begin position="491"/>
        <end position="511"/>
    </location>
</feature>
<evidence type="ECO:0000256" key="1">
    <source>
        <dbReference type="ARBA" id="ARBA00022553"/>
    </source>
</evidence>
<dbReference type="InterPro" id="IPR052281">
    <property type="entry name" value="GAREM"/>
</dbReference>
<reference evidence="4 5" key="1">
    <citation type="submission" date="2024-08" db="EMBL/GenBank/DDBJ databases">
        <authorList>
            <person name="Cucini C."/>
            <person name="Frati F."/>
        </authorList>
    </citation>
    <scope>NUCLEOTIDE SEQUENCE [LARGE SCALE GENOMIC DNA]</scope>
</reference>
<dbReference type="PANTHER" id="PTHR14454">
    <property type="entry name" value="GRB2-ASSOCIATED AND REGULATOR OF MAPK PROTEIN FAMILY MEMBER"/>
    <property type="match status" value="1"/>
</dbReference>
<protein>
    <recommendedName>
        <fullName evidence="3">CABIT domain-containing protein</fullName>
    </recommendedName>
</protein>
<feature type="region of interest" description="Disordered" evidence="2">
    <location>
        <begin position="975"/>
        <end position="994"/>
    </location>
</feature>
<feature type="region of interest" description="Disordered" evidence="2">
    <location>
        <begin position="691"/>
        <end position="764"/>
    </location>
</feature>
<feature type="compositionally biased region" description="Gly residues" evidence="2">
    <location>
        <begin position="835"/>
        <end position="848"/>
    </location>
</feature>
<feature type="compositionally biased region" description="Low complexity" evidence="2">
    <location>
        <begin position="722"/>
        <end position="743"/>
    </location>
</feature>
<evidence type="ECO:0000256" key="2">
    <source>
        <dbReference type="SAM" id="MobiDB-lite"/>
    </source>
</evidence>
<keyword evidence="5" id="KW-1185">Reference proteome</keyword>
<feature type="domain" description="CABIT" evidence="3">
    <location>
        <begin position="31"/>
        <end position="135"/>
    </location>
</feature>
<feature type="region of interest" description="Disordered" evidence="2">
    <location>
        <begin position="383"/>
        <end position="414"/>
    </location>
</feature>
<evidence type="ECO:0000259" key="3">
    <source>
        <dbReference type="Pfam" id="PF12736"/>
    </source>
</evidence>
<feature type="region of interest" description="Disordered" evidence="2">
    <location>
        <begin position="828"/>
        <end position="852"/>
    </location>
</feature>
<feature type="region of interest" description="Disordered" evidence="2">
    <location>
        <begin position="451"/>
        <end position="573"/>
    </location>
</feature>
<organism evidence="4 5">
    <name type="scientific">Orchesella dallaii</name>
    <dbReference type="NCBI Taxonomy" id="48710"/>
    <lineage>
        <taxon>Eukaryota</taxon>
        <taxon>Metazoa</taxon>
        <taxon>Ecdysozoa</taxon>
        <taxon>Arthropoda</taxon>
        <taxon>Hexapoda</taxon>
        <taxon>Collembola</taxon>
        <taxon>Entomobryomorpha</taxon>
        <taxon>Entomobryoidea</taxon>
        <taxon>Orchesellidae</taxon>
        <taxon>Orchesellinae</taxon>
        <taxon>Orchesella</taxon>
    </lineage>
</organism>
<sequence length="994" mass="107844">MANRTDVSDLLSSCRWSDEGSYLGEIAKSGFPIVAKVSRGQYQNIGQPSFSNPSLVSHVLLVSAGKKLSVCAQCVKFKNARQRVVPFGPTLSIPQDFEGHFEILSEDGRAVPCIQTVSALTRKFPDACLVRETLKAYKPDAKSAVVIPPQITNHPTKHGGEPPDSMNKLQGLIQPSYKISDKTRLIQPGEILVLVGEVSVPTGKKVSRYLRCFDSKGQTVYLNSAQKGKFSPLARQDSISGVHTTKNILTKRLPLMVRLVDGKPPVMPSAKTSSFKFVPELRLFSTIQEELIFAMPLSQNWKESQSIVPLPLSVPLKFQTCRNMGDVDHTKEFSRIHEKARTLVDQSKNLIQIYDINLKKELRFDGRQWKAYAPPLFLTPSSTDPIIPINGNQQNGNSSSPGENNCPKPEKNNTATVISNLSSTYDEIPDAQDYEDIDEIYDYVRGIKPPPPKLLAGQNNVDSTSNVVSTNNERNKEIPLKLDCNKASQYNKNKNSNGHNKSSHVSKNNGNRVLAHHQHHHHNSPNHDKLSGVPTSPTTIVTITTPPGRNEPDLIVGSVPPPPVPKHRVPYGRLLSSKSLERLDASDSDYDEPPPPPPIETIPSKQNLFFLNPPGGVSVSVSNKNSKNLPKLESESFTIAENEAEITNEIHNNGNSVQIQIRSTENPQKLKSSCVNGTPYGYTSSQTGFTSITTSSTGRDNNGLHSTHNNMSHGHHSHHNPYSHPYSLGSTGNSINTTPTNTSGSGGSYGSSSSGGDKKGKPKQHLYVKHNSTNSSNHCNSPLSGGGLLAADLNGKGLSGSPANRIVFRRSPIFDCRYKSMNDLNRSSLESGVSSSGGAGALGGGGVGASSQRHRCYPHSGNHNAFNNANSSNMTRDSPLASSGLNLNLNLLNLNMNLKASGKSKGIFRPKSLTNLVFNDDSYTHHYGGSNGSGGGLIGGVKKKLTDMVVPSHHHAAHTPPPPPVEILQKVPLKCSQRTRKSSTPTQHTPTLYL</sequence>
<feature type="compositionally biased region" description="Low complexity" evidence="2">
    <location>
        <begin position="385"/>
        <end position="405"/>
    </location>
</feature>
<keyword evidence="1" id="KW-0597">Phosphoprotein</keyword>
<gene>
    <name evidence="4" type="ORF">ODALV1_LOCUS10645</name>
</gene>
<accession>A0ABP1QIM7</accession>
<dbReference type="Pfam" id="PF12736">
    <property type="entry name" value="CABIT"/>
    <property type="match status" value="2"/>
</dbReference>
<evidence type="ECO:0000313" key="4">
    <source>
        <dbReference type="EMBL" id="CAL8100819.1"/>
    </source>
</evidence>
<feature type="compositionally biased region" description="Basic residues" evidence="2">
    <location>
        <begin position="514"/>
        <end position="524"/>
    </location>
</feature>
<dbReference type="EMBL" id="CAXLJM020000033">
    <property type="protein sequence ID" value="CAL8100819.1"/>
    <property type="molecule type" value="Genomic_DNA"/>
</dbReference>
<feature type="compositionally biased region" description="Polar residues" evidence="2">
    <location>
        <begin position="457"/>
        <end position="472"/>
    </location>
</feature>
<name>A0ABP1QIM7_9HEXA</name>
<feature type="compositionally biased region" description="Basic and acidic residues" evidence="2">
    <location>
        <begin position="473"/>
        <end position="484"/>
    </location>
</feature>
<dbReference type="InterPro" id="IPR025946">
    <property type="entry name" value="CABIT_dom"/>
</dbReference>